<evidence type="ECO:0000256" key="4">
    <source>
        <dbReference type="ARBA" id="ARBA00022448"/>
    </source>
</evidence>
<accession>A0A841QE02</accession>
<keyword evidence="4 10" id="KW-0813">Transport</keyword>
<dbReference type="PANTHER" id="PTHR43082:SF3">
    <property type="entry name" value="FERREDOXIN-LIKE PROTEIN YDIT"/>
    <property type="match status" value="1"/>
</dbReference>
<dbReference type="GO" id="GO:0005506">
    <property type="term" value="F:iron ion binding"/>
    <property type="evidence" value="ECO:0007669"/>
    <property type="project" value="UniProtKB-UniRule"/>
</dbReference>
<dbReference type="PIRSF" id="PIRSF036548">
    <property type="entry name" value="Fdx_FixX"/>
    <property type="match status" value="1"/>
</dbReference>
<keyword evidence="7 10" id="KW-0408">Iron</keyword>
<dbReference type="SUPFAM" id="SSF54862">
    <property type="entry name" value="4Fe-4S ferredoxins"/>
    <property type="match status" value="1"/>
</dbReference>
<organism evidence="12 13">
    <name type="scientific">Acetobacter lovaniensis</name>
    <dbReference type="NCBI Taxonomy" id="104100"/>
    <lineage>
        <taxon>Bacteria</taxon>
        <taxon>Pseudomonadati</taxon>
        <taxon>Pseudomonadota</taxon>
        <taxon>Alphaproteobacteria</taxon>
        <taxon>Acetobacterales</taxon>
        <taxon>Acetobacteraceae</taxon>
        <taxon>Acetobacter</taxon>
    </lineage>
</organism>
<evidence type="ECO:0000256" key="7">
    <source>
        <dbReference type="ARBA" id="ARBA00023004"/>
    </source>
</evidence>
<evidence type="ECO:0000259" key="11">
    <source>
        <dbReference type="PROSITE" id="PS51379"/>
    </source>
</evidence>
<dbReference type="Proteomes" id="UP000578000">
    <property type="component" value="Unassembled WGS sequence"/>
</dbReference>
<name>A0A841QE02_9PROT</name>
<dbReference type="InterPro" id="IPR012206">
    <property type="entry name" value="Fd_FixX"/>
</dbReference>
<evidence type="ECO:0000313" key="12">
    <source>
        <dbReference type="EMBL" id="MBB6456680.1"/>
    </source>
</evidence>
<keyword evidence="6 10" id="KW-0249">Electron transport</keyword>
<keyword evidence="9" id="KW-0535">Nitrogen fixation</keyword>
<evidence type="ECO:0000256" key="10">
    <source>
        <dbReference type="PIRNR" id="PIRNR036548"/>
    </source>
</evidence>
<dbReference type="AlphaFoldDB" id="A0A841QE02"/>
<evidence type="ECO:0000256" key="1">
    <source>
        <dbReference type="ARBA" id="ARBA00003208"/>
    </source>
</evidence>
<evidence type="ECO:0000256" key="9">
    <source>
        <dbReference type="ARBA" id="ARBA00023231"/>
    </source>
</evidence>
<evidence type="ECO:0000256" key="8">
    <source>
        <dbReference type="ARBA" id="ARBA00023014"/>
    </source>
</evidence>
<dbReference type="PANTHER" id="PTHR43082">
    <property type="entry name" value="FERREDOXIN-LIKE"/>
    <property type="match status" value="1"/>
</dbReference>
<comment type="function">
    <text evidence="1 10">Could be a 3Fe-4S cluster-containing protein.</text>
</comment>
<comment type="caution">
    <text evidence="12">The sequence shown here is derived from an EMBL/GenBank/DDBJ whole genome shotgun (WGS) entry which is preliminary data.</text>
</comment>
<evidence type="ECO:0000313" key="13">
    <source>
        <dbReference type="Proteomes" id="UP000578000"/>
    </source>
</evidence>
<evidence type="ECO:0000256" key="5">
    <source>
        <dbReference type="ARBA" id="ARBA00022723"/>
    </source>
</evidence>
<evidence type="ECO:0000256" key="2">
    <source>
        <dbReference type="ARBA" id="ARBA00009192"/>
    </source>
</evidence>
<gene>
    <name evidence="12" type="ORF">HNR55_001261</name>
</gene>
<sequence>MSDDVENRLFQNRYVVDTGKPHIHVVPHETPSEELKAMVHVCPAGCYSQNEHGQVEIVADGCMECGTCRVVCQNTGEIEWNYPRGGFGVLFKFG</sequence>
<keyword evidence="13" id="KW-1185">Reference proteome</keyword>
<keyword evidence="5 10" id="KW-0479">Metal-binding</keyword>
<feature type="domain" description="4Fe-4S ferredoxin-type" evidence="11">
    <location>
        <begin position="53"/>
        <end position="83"/>
    </location>
</feature>
<proteinExistence type="predicted"/>
<protein>
    <recommendedName>
        <fullName evidence="3 10">Ferredoxin-like protein</fullName>
    </recommendedName>
</protein>
<dbReference type="EMBL" id="JACHIE010000004">
    <property type="protein sequence ID" value="MBB6456680.1"/>
    <property type="molecule type" value="Genomic_DNA"/>
</dbReference>
<dbReference type="InterPro" id="IPR007859">
    <property type="entry name" value="ETF-QO/FixX_C"/>
</dbReference>
<dbReference type="InterPro" id="IPR017896">
    <property type="entry name" value="4Fe4S_Fe-S-bd"/>
</dbReference>
<dbReference type="GO" id="GO:0051536">
    <property type="term" value="F:iron-sulfur cluster binding"/>
    <property type="evidence" value="ECO:0007669"/>
    <property type="project" value="UniProtKB-KW"/>
</dbReference>
<evidence type="ECO:0000256" key="6">
    <source>
        <dbReference type="ARBA" id="ARBA00022982"/>
    </source>
</evidence>
<dbReference type="Gene3D" id="3.30.70.20">
    <property type="match status" value="1"/>
</dbReference>
<reference evidence="12 13" key="1">
    <citation type="submission" date="2020-08" db="EMBL/GenBank/DDBJ databases">
        <title>Genomic Encyclopedia of Type Strains, Phase IV (KMG-IV): sequencing the most valuable type-strain genomes for metagenomic binning, comparative biology and taxonomic classification.</title>
        <authorList>
            <person name="Goeker M."/>
        </authorList>
    </citation>
    <scope>NUCLEOTIDE SEQUENCE [LARGE SCALE GENOMIC DNA]</scope>
    <source>
        <strain evidence="12 13">DSM 4491</strain>
    </source>
</reference>
<comment type="similarity">
    <text evidence="2">To ferredoxins from P.putida and C.tartarivorum, ferredoxin I from A.vinelandii, ferredoxin II from D.desulfuricans.</text>
</comment>
<dbReference type="Pfam" id="PF05187">
    <property type="entry name" value="Fer4_ETF_QO"/>
    <property type="match status" value="1"/>
</dbReference>
<dbReference type="RefSeq" id="WP_166114170.1">
    <property type="nucleotide sequence ID" value="NZ_BAABDB010000004.1"/>
</dbReference>
<keyword evidence="8 10" id="KW-0411">Iron-sulfur</keyword>
<dbReference type="PROSITE" id="PS51379">
    <property type="entry name" value="4FE4S_FER_2"/>
    <property type="match status" value="1"/>
</dbReference>
<evidence type="ECO:0000256" key="3">
    <source>
        <dbReference type="ARBA" id="ARBA00020378"/>
    </source>
</evidence>